<organism evidence="3">
    <name type="scientific">Enterobius vermicularis</name>
    <name type="common">Human pinworm</name>
    <dbReference type="NCBI Taxonomy" id="51028"/>
    <lineage>
        <taxon>Eukaryota</taxon>
        <taxon>Metazoa</taxon>
        <taxon>Ecdysozoa</taxon>
        <taxon>Nematoda</taxon>
        <taxon>Chromadorea</taxon>
        <taxon>Rhabditida</taxon>
        <taxon>Spirurina</taxon>
        <taxon>Oxyuridomorpha</taxon>
        <taxon>Oxyuroidea</taxon>
        <taxon>Oxyuridae</taxon>
        <taxon>Enterobius</taxon>
    </lineage>
</organism>
<name>A0A0N4VMG2_ENTVE</name>
<reference evidence="1 2" key="2">
    <citation type="submission" date="2018-10" db="EMBL/GenBank/DDBJ databases">
        <authorList>
            <consortium name="Pathogen Informatics"/>
        </authorList>
    </citation>
    <scope>NUCLEOTIDE SEQUENCE [LARGE SCALE GENOMIC DNA]</scope>
</reference>
<dbReference type="WBParaSite" id="EVEC_0001212001-mRNA-1">
    <property type="protein sequence ID" value="EVEC_0001212001-mRNA-1"/>
    <property type="gene ID" value="EVEC_0001212001"/>
</dbReference>
<dbReference type="Proteomes" id="UP000274131">
    <property type="component" value="Unassembled WGS sequence"/>
</dbReference>
<proteinExistence type="predicted"/>
<protein>
    <submittedName>
        <fullName evidence="1 3">Uncharacterized protein</fullName>
    </submittedName>
</protein>
<reference evidence="3" key="1">
    <citation type="submission" date="2017-02" db="UniProtKB">
        <authorList>
            <consortium name="WormBaseParasite"/>
        </authorList>
    </citation>
    <scope>IDENTIFICATION</scope>
</reference>
<evidence type="ECO:0000313" key="2">
    <source>
        <dbReference type="Proteomes" id="UP000274131"/>
    </source>
</evidence>
<evidence type="ECO:0000313" key="1">
    <source>
        <dbReference type="EMBL" id="VDD96607.1"/>
    </source>
</evidence>
<accession>A0A0N4VMG2</accession>
<dbReference type="AlphaFoldDB" id="A0A0N4VMG2"/>
<sequence length="84" mass="9838">MWNHIPNYVLKGIHSVSQPDVRYFSHSPWRTRLLPKLVPRDSLRICHDLALVRREVSGRSASGDDSYCEVRFENLKLIYTTVLK</sequence>
<dbReference type="EMBL" id="UXUI01011924">
    <property type="protein sequence ID" value="VDD96607.1"/>
    <property type="molecule type" value="Genomic_DNA"/>
</dbReference>
<keyword evidence="2" id="KW-1185">Reference proteome</keyword>
<gene>
    <name evidence="1" type="ORF">EVEC_LOCUS11358</name>
</gene>
<evidence type="ECO:0000313" key="3">
    <source>
        <dbReference type="WBParaSite" id="EVEC_0001212001-mRNA-1"/>
    </source>
</evidence>